<dbReference type="GO" id="GO:0035556">
    <property type="term" value="P:intracellular signal transduction"/>
    <property type="evidence" value="ECO:0007669"/>
    <property type="project" value="InterPro"/>
</dbReference>
<dbReference type="Gene3D" id="1.10.10.10">
    <property type="entry name" value="Winged helix-like DNA-binding domain superfamily/Winged helix DNA-binding domain"/>
    <property type="match status" value="5"/>
</dbReference>
<keyword evidence="3 6" id="KW-1133">Transmembrane helix</keyword>
<feature type="domain" description="DEP" evidence="7">
    <location>
        <begin position="1263"/>
        <end position="1338"/>
    </location>
</feature>
<dbReference type="Pfam" id="PF00003">
    <property type="entry name" value="7tm_3"/>
    <property type="match status" value="1"/>
</dbReference>
<dbReference type="GO" id="GO:0023051">
    <property type="term" value="P:regulation of signaling"/>
    <property type="evidence" value="ECO:0007669"/>
    <property type="project" value="TreeGrafter"/>
</dbReference>
<keyword evidence="4 6" id="KW-0472">Membrane</keyword>
<dbReference type="Pfam" id="PF00610">
    <property type="entry name" value="DEP"/>
    <property type="match status" value="5"/>
</dbReference>
<feature type="compositionally biased region" description="Polar residues" evidence="5">
    <location>
        <begin position="972"/>
        <end position="988"/>
    </location>
</feature>
<organism evidence="8 9">
    <name type="scientific">Seminavis robusta</name>
    <dbReference type="NCBI Taxonomy" id="568900"/>
    <lineage>
        <taxon>Eukaryota</taxon>
        <taxon>Sar</taxon>
        <taxon>Stramenopiles</taxon>
        <taxon>Ochrophyta</taxon>
        <taxon>Bacillariophyta</taxon>
        <taxon>Bacillariophyceae</taxon>
        <taxon>Bacillariophycidae</taxon>
        <taxon>Naviculales</taxon>
        <taxon>Naviculaceae</taxon>
        <taxon>Seminavis</taxon>
    </lineage>
</organism>
<evidence type="ECO:0000256" key="6">
    <source>
        <dbReference type="SAM" id="Phobius"/>
    </source>
</evidence>
<feature type="region of interest" description="Disordered" evidence="5">
    <location>
        <begin position="1454"/>
        <end position="1502"/>
    </location>
</feature>
<feature type="region of interest" description="Disordered" evidence="5">
    <location>
        <begin position="755"/>
        <end position="776"/>
    </location>
</feature>
<feature type="transmembrane region" description="Helical" evidence="6">
    <location>
        <begin position="671"/>
        <end position="695"/>
    </location>
</feature>
<evidence type="ECO:0000259" key="7">
    <source>
        <dbReference type="PROSITE" id="PS50186"/>
    </source>
</evidence>
<dbReference type="PROSITE" id="PS50186">
    <property type="entry name" value="DEP"/>
    <property type="match status" value="2"/>
</dbReference>
<evidence type="ECO:0000313" key="9">
    <source>
        <dbReference type="Proteomes" id="UP001153069"/>
    </source>
</evidence>
<evidence type="ECO:0000256" key="1">
    <source>
        <dbReference type="ARBA" id="ARBA00004141"/>
    </source>
</evidence>
<dbReference type="GO" id="GO:0004930">
    <property type="term" value="F:G protein-coupled receptor activity"/>
    <property type="evidence" value="ECO:0007669"/>
    <property type="project" value="InterPro"/>
</dbReference>
<dbReference type="InterPro" id="IPR017978">
    <property type="entry name" value="GPCR_3_C"/>
</dbReference>
<feature type="region of interest" description="Disordered" evidence="5">
    <location>
        <begin position="1603"/>
        <end position="1630"/>
    </location>
</feature>
<evidence type="ECO:0000256" key="4">
    <source>
        <dbReference type="ARBA" id="ARBA00023136"/>
    </source>
</evidence>
<gene>
    <name evidence="8" type="ORF">SEMRO_2527_G330300.1</name>
</gene>
<proteinExistence type="predicted"/>
<feature type="transmembrane region" description="Helical" evidence="6">
    <location>
        <begin position="707"/>
        <end position="727"/>
    </location>
</feature>
<comment type="subcellular location">
    <subcellularLocation>
        <location evidence="1">Membrane</location>
        <topology evidence="1">Multi-pass membrane protein</topology>
    </subcellularLocation>
</comment>
<dbReference type="SMART" id="SM00049">
    <property type="entry name" value="DEP"/>
    <property type="match status" value="5"/>
</dbReference>
<feature type="compositionally biased region" description="Polar residues" evidence="5">
    <location>
        <begin position="1473"/>
        <end position="1495"/>
    </location>
</feature>
<protein>
    <submittedName>
        <fullName evidence="8">DEP domain-containing mTOR-interacting protein</fullName>
    </submittedName>
</protein>
<comment type="caution">
    <text evidence="8">The sequence shown here is derived from an EMBL/GenBank/DDBJ whole genome shotgun (WGS) entry which is preliminary data.</text>
</comment>
<feature type="transmembrane region" description="Helical" evidence="6">
    <location>
        <begin position="511"/>
        <end position="530"/>
    </location>
</feature>
<feature type="compositionally biased region" description="Basic and acidic residues" evidence="5">
    <location>
        <begin position="1098"/>
        <end position="1108"/>
    </location>
</feature>
<evidence type="ECO:0000256" key="5">
    <source>
        <dbReference type="SAM" id="MobiDB-lite"/>
    </source>
</evidence>
<dbReference type="SUPFAM" id="SSF46785">
    <property type="entry name" value="Winged helix' DNA-binding domain"/>
    <property type="match status" value="5"/>
</dbReference>
<feature type="transmembrane region" description="Helical" evidence="6">
    <location>
        <begin position="640"/>
        <end position="659"/>
    </location>
</feature>
<feature type="region of interest" description="Disordered" evidence="5">
    <location>
        <begin position="104"/>
        <end position="216"/>
    </location>
</feature>
<dbReference type="InterPro" id="IPR051832">
    <property type="entry name" value="mTOR-Rac_regulators"/>
</dbReference>
<dbReference type="PANTHER" id="PTHR22829:SF16">
    <property type="entry name" value="PH DOMAIN-CONTAINING PROTEIN"/>
    <property type="match status" value="1"/>
</dbReference>
<dbReference type="CDD" id="cd04371">
    <property type="entry name" value="DEP"/>
    <property type="match status" value="4"/>
</dbReference>
<dbReference type="OrthoDB" id="2133778at2759"/>
<feature type="transmembrane region" description="Helical" evidence="6">
    <location>
        <begin position="443"/>
        <end position="463"/>
    </location>
</feature>
<feature type="compositionally biased region" description="Polar residues" evidence="5">
    <location>
        <begin position="1614"/>
        <end position="1630"/>
    </location>
</feature>
<feature type="compositionally biased region" description="Basic and acidic residues" evidence="5">
    <location>
        <begin position="829"/>
        <end position="845"/>
    </location>
</feature>
<dbReference type="EMBL" id="CAICTM010002525">
    <property type="protein sequence ID" value="CAB9529513.1"/>
    <property type="molecule type" value="Genomic_DNA"/>
</dbReference>
<feature type="region of interest" description="Disordered" evidence="5">
    <location>
        <begin position="1"/>
        <end position="38"/>
    </location>
</feature>
<feature type="compositionally biased region" description="Polar residues" evidence="5">
    <location>
        <begin position="1116"/>
        <end position="1131"/>
    </location>
</feature>
<feature type="region of interest" description="Disordered" evidence="5">
    <location>
        <begin position="1080"/>
        <end position="1138"/>
    </location>
</feature>
<reference evidence="8" key="1">
    <citation type="submission" date="2020-06" db="EMBL/GenBank/DDBJ databases">
        <authorList>
            <consortium name="Plant Systems Biology data submission"/>
        </authorList>
    </citation>
    <scope>NUCLEOTIDE SEQUENCE</scope>
    <source>
        <strain evidence="8">D6</strain>
    </source>
</reference>
<dbReference type="PANTHER" id="PTHR22829">
    <property type="entry name" value="DEP DOMAIN PROTEIN"/>
    <property type="match status" value="1"/>
</dbReference>
<name>A0A9N8I060_9STRA</name>
<feature type="region of interest" description="Disordered" evidence="5">
    <location>
        <begin position="1781"/>
        <end position="1874"/>
    </location>
</feature>
<dbReference type="Proteomes" id="UP001153069">
    <property type="component" value="Unassembled WGS sequence"/>
</dbReference>
<feature type="compositionally biased region" description="Polar residues" evidence="5">
    <location>
        <begin position="762"/>
        <end position="776"/>
    </location>
</feature>
<feature type="region of interest" description="Disordered" evidence="5">
    <location>
        <begin position="827"/>
        <end position="913"/>
    </location>
</feature>
<feature type="compositionally biased region" description="Basic and acidic residues" evidence="5">
    <location>
        <begin position="1802"/>
        <end position="1816"/>
    </location>
</feature>
<dbReference type="InterPro" id="IPR036388">
    <property type="entry name" value="WH-like_DNA-bd_sf"/>
</dbReference>
<feature type="region of interest" description="Disordered" evidence="5">
    <location>
        <begin position="970"/>
        <end position="1007"/>
    </location>
</feature>
<dbReference type="GO" id="GO:0016020">
    <property type="term" value="C:membrane"/>
    <property type="evidence" value="ECO:0007669"/>
    <property type="project" value="UniProtKB-SubCell"/>
</dbReference>
<keyword evidence="9" id="KW-1185">Reference proteome</keyword>
<keyword evidence="2 6" id="KW-0812">Transmembrane</keyword>
<evidence type="ECO:0000256" key="3">
    <source>
        <dbReference type="ARBA" id="ARBA00022989"/>
    </source>
</evidence>
<feature type="compositionally biased region" description="Acidic residues" evidence="5">
    <location>
        <begin position="872"/>
        <end position="898"/>
    </location>
</feature>
<feature type="domain" description="DEP" evidence="7">
    <location>
        <begin position="1630"/>
        <end position="1716"/>
    </location>
</feature>
<accession>A0A9N8I060</accession>
<dbReference type="InterPro" id="IPR036390">
    <property type="entry name" value="WH_DNA-bd_sf"/>
</dbReference>
<feature type="compositionally biased region" description="Basic residues" evidence="5">
    <location>
        <begin position="993"/>
        <end position="1007"/>
    </location>
</feature>
<dbReference type="InterPro" id="IPR000591">
    <property type="entry name" value="DEP_dom"/>
</dbReference>
<feature type="transmembrane region" description="Helical" evidence="6">
    <location>
        <begin position="475"/>
        <end position="499"/>
    </location>
</feature>
<evidence type="ECO:0000313" key="8">
    <source>
        <dbReference type="EMBL" id="CAB9529513.1"/>
    </source>
</evidence>
<evidence type="ECO:0000256" key="2">
    <source>
        <dbReference type="ARBA" id="ARBA00022692"/>
    </source>
</evidence>
<sequence>MKKRKSPFWKDDPGGSCPVETPSSHCHRQNLAHHPLSPSSPPLLSPCLAYSPPPSPHSTSLANHIHIHRRHATMRYRRKFHSGILVPLLLWLVSSASCSPSATTTTTFSTSVLHTESPSPKEISSHGRLRRRTSSVLRGYDDNSHVFQSGSHIADDPRIVRPGIAESDGESNNDNQTYNAALQDDGYNNQTTTDPQQGDSNNNNNHTTTQWGTRDGYDQPGGTGAICWKTDSSFNGGDSTPQVLPSCGPNNRLWMDPPLLEQQKGQERLWIDETYRYIVHLNLNLTEMVATSGNNELIVVQSMALQILFCRVGQVSFCSPFVPEQLGALSDDAQQQQHQKPYEESHWIHIPVTPNSTQQEHLLQETFSIPTVVHQPGSYFVLAKLRIATTNNDGSSSTSSAIQWDMANGLPPNSDIANDPYYTRGRVVQYWHLPKIMDVSRGVLILSYVAVSIASVVLLFLILQTVKHRKNQVLHLSQAGFIHLFLVAALWATISTILLQPKNDVYCQMSSSMILIPIQLMYSITIGRLWRINAVISPLLVEHFRKNLSSQQRWTGKLVSWVHRRGTGSSGRNVQLRRTVTPRKLAWVISMFAVPQIVLQLCAVLIQPRERMVQFTPDGMTGVATCGNYGLDPAASILNYAYATLAMLLLLLLVMAYSCRKLPSLFNETHVIYNIIFRTFVFILFGVVVVVVLQAQQNSVVAPDVMYLLWVAVILYITLASSLGLVIPKLKMIWNGEVVIVSKLVSDHHRARREKKAARASATHSNGMGNVTGLDLSNSHSNSNTDSYLNGSFNTEAYLNGSIPNSFGGSFTGSSGVASPAELLSTSIHSEDGTKERPKLSEIRENSGVASCPRTMSTHSDSSRWLPMASEDAADYDDEDDGDLGDLEDGFPVEGEEDAPPRPRISPPQFGEWRNRMKNLRDKWHSRSMSSLVASGELRPNSRPSSEILPAISSATDDLDEPAEDVEEAELVTQSEHVLSQDTTRLSTSSRRKEYRRKKQKSRRRKSSIMIVSPNETPPRRLVLKMMDQHDCLTSVTTKIMSGLSVRPEEWDKLLRLHTILEKCLQEEVNFTWRKEIPIPEAQPSPTFDRGVSSRSLKLSDLEDKLPEETDDPSDAGNSRDNTLRRGNTHTGPLKKPKNLSDIAREFKRVVDCRDRKWGLGTVYKQCFIASDAVDALIYAGVADSREEAVAIGQRLAEEKHLFRHVTGDHSFSDRYLFFEYFSDNDSVCSSDGDDDDEGMETNIMHLSDINETTGPAAEVRAFREAICVRDRRYHLKLYPKVFVGCEAVDSLIYHGVAKSRWEAVQLGRRLAREHKLFKHVCQDHEFRDEHLFYRFSELDENGVESSLGSAMSDSARISRQPRSQIAELADAFEMYVDIRDRWYRTKKYRSCFIGSEAVDAMMYAGLADSREAAVALGRRLEKELRLFQHVCQDHHFKDAYLFYSLRRGGTAGSLGTSSGTGGRSRSAHSDNESAGGSSGQDKFQASMSSSSQGEKQTKLSHMQEKAHAFRQCAVITTGAWRYRQYPNVFIGCDTVDRMVWTGLAKDRAEAVQIGRALARELRLFRHVADDHAFCDRYLFYRFRTDDDSSSAASLSTFSRNSNVPRSIQGGGETLNSQSNNNSLGTLQSGRSGLADKAEVFRSLADVADRKYRLRNYAACFVGGQVVDALLQRGVVTTREEAVEYGRSLEKELRLFQHVCGAHPFSDDYLFYRFRDMGFQDGVDVLGTSLHSANELSVSSTVGFDTSRAELEADAMEFMGGPAGRGYGLAVLDENTELDAETGHTRAYSSAAESNDDDELPELVHYRDVDNSHLEQTDSQVTRSSEETPTHAHQPVEYLPPTDCPLTMVGSERNGVETRSGDTAQPDPTSDLVV</sequence>
<feature type="compositionally biased region" description="Polar residues" evidence="5">
    <location>
        <begin position="170"/>
        <end position="212"/>
    </location>
</feature>